<keyword evidence="3 7" id="KW-0274">FAD</keyword>
<evidence type="ECO:0000313" key="11">
    <source>
        <dbReference type="EMBL" id="CBN74530.1"/>
    </source>
</evidence>
<keyword evidence="6 7" id="KW-0676">Redox-active center</keyword>
<comment type="subunit">
    <text evidence="7">Homodimer.</text>
</comment>
<evidence type="ECO:0000259" key="10">
    <source>
        <dbReference type="Pfam" id="PF07992"/>
    </source>
</evidence>
<protein>
    <recommendedName>
        <fullName evidence="7">Thioredoxin reductase</fullName>
        <ecNumber evidence="7">1.8.1.9</ecNumber>
    </recommendedName>
</protein>
<dbReference type="STRING" id="2880.D8LKE0"/>
<keyword evidence="12" id="KW-1185">Reference proteome</keyword>
<evidence type="ECO:0000256" key="5">
    <source>
        <dbReference type="ARBA" id="ARBA00023157"/>
    </source>
</evidence>
<evidence type="ECO:0000256" key="4">
    <source>
        <dbReference type="ARBA" id="ARBA00023002"/>
    </source>
</evidence>
<dbReference type="PRINTS" id="PR00469">
    <property type="entry name" value="PNDRDTASEII"/>
</dbReference>
<feature type="region of interest" description="Disordered" evidence="9">
    <location>
        <begin position="31"/>
        <end position="62"/>
    </location>
</feature>
<comment type="catalytic activity">
    <reaction evidence="7">
        <text>[thioredoxin]-dithiol + NADP(+) = [thioredoxin]-disulfide + NADPH + H(+)</text>
        <dbReference type="Rhea" id="RHEA:20345"/>
        <dbReference type="Rhea" id="RHEA-COMP:10698"/>
        <dbReference type="Rhea" id="RHEA-COMP:10700"/>
        <dbReference type="ChEBI" id="CHEBI:15378"/>
        <dbReference type="ChEBI" id="CHEBI:29950"/>
        <dbReference type="ChEBI" id="CHEBI:50058"/>
        <dbReference type="ChEBI" id="CHEBI:57783"/>
        <dbReference type="ChEBI" id="CHEBI:58349"/>
        <dbReference type="EC" id="1.8.1.9"/>
    </reaction>
</comment>
<name>D8LKE0_ECTSI</name>
<dbReference type="GO" id="GO:0004791">
    <property type="term" value="F:thioredoxin-disulfide reductase (NADPH) activity"/>
    <property type="evidence" value="ECO:0007669"/>
    <property type="project" value="UniProtKB-UniRule"/>
</dbReference>
<accession>D8LKE0</accession>
<keyword evidence="8" id="KW-0521">NADP</keyword>
<dbReference type="SUPFAM" id="SSF51905">
    <property type="entry name" value="FAD/NAD(P)-binding domain"/>
    <property type="match status" value="1"/>
</dbReference>
<organism evidence="11 12">
    <name type="scientific">Ectocarpus siliculosus</name>
    <name type="common">Brown alga</name>
    <name type="synonym">Conferva siliculosa</name>
    <dbReference type="NCBI Taxonomy" id="2880"/>
    <lineage>
        <taxon>Eukaryota</taxon>
        <taxon>Sar</taxon>
        <taxon>Stramenopiles</taxon>
        <taxon>Ochrophyta</taxon>
        <taxon>PX clade</taxon>
        <taxon>Phaeophyceae</taxon>
        <taxon>Ectocarpales</taxon>
        <taxon>Ectocarpaceae</taxon>
        <taxon>Ectocarpus</taxon>
    </lineage>
</organism>
<keyword evidence="2 7" id="KW-0285">Flavoprotein</keyword>
<keyword evidence="5" id="KW-1015">Disulfide bond</keyword>
<evidence type="ECO:0000256" key="1">
    <source>
        <dbReference type="ARBA" id="ARBA00009333"/>
    </source>
</evidence>
<gene>
    <name evidence="11" type="ORF">Esi_0030_0003</name>
</gene>
<keyword evidence="4 7" id="KW-0560">Oxidoreductase</keyword>
<dbReference type="GO" id="GO:0019430">
    <property type="term" value="P:removal of superoxide radicals"/>
    <property type="evidence" value="ECO:0007669"/>
    <property type="project" value="UniProtKB-UniRule"/>
</dbReference>
<dbReference type="PROSITE" id="PS00573">
    <property type="entry name" value="PYRIDINE_REDOX_2"/>
    <property type="match status" value="1"/>
</dbReference>
<dbReference type="InterPro" id="IPR036188">
    <property type="entry name" value="FAD/NAD-bd_sf"/>
</dbReference>
<dbReference type="AlphaFoldDB" id="D8LKE0"/>
<dbReference type="Gene3D" id="3.50.50.60">
    <property type="entry name" value="FAD/NAD(P)-binding domain"/>
    <property type="match status" value="2"/>
</dbReference>
<dbReference type="PRINTS" id="PR00368">
    <property type="entry name" value="FADPNR"/>
</dbReference>
<dbReference type="EC" id="1.8.1.9" evidence="7"/>
<comment type="cofactor">
    <cofactor evidence="8">
        <name>FAD</name>
        <dbReference type="ChEBI" id="CHEBI:57692"/>
    </cofactor>
    <text evidence="8">Binds 1 FAD per subunit.</text>
</comment>
<dbReference type="PANTHER" id="PTHR48105">
    <property type="entry name" value="THIOREDOXIN REDUCTASE 1-RELATED-RELATED"/>
    <property type="match status" value="1"/>
</dbReference>
<feature type="compositionally biased region" description="Polar residues" evidence="9">
    <location>
        <begin position="36"/>
        <end position="53"/>
    </location>
</feature>
<dbReference type="Proteomes" id="UP000002630">
    <property type="component" value="Linkage Group LG19"/>
</dbReference>
<dbReference type="InterPro" id="IPR005982">
    <property type="entry name" value="Thioredox_Rdtase"/>
</dbReference>
<proteinExistence type="inferred from homology"/>
<dbReference type="GO" id="GO:0005737">
    <property type="term" value="C:cytoplasm"/>
    <property type="evidence" value="ECO:0007669"/>
    <property type="project" value="InterPro"/>
</dbReference>
<evidence type="ECO:0000256" key="9">
    <source>
        <dbReference type="SAM" id="MobiDB-lite"/>
    </source>
</evidence>
<dbReference type="InterPro" id="IPR008255">
    <property type="entry name" value="Pyr_nucl-diS_OxRdtase_2_AS"/>
</dbReference>
<dbReference type="OrthoDB" id="672at2759"/>
<evidence type="ECO:0000256" key="6">
    <source>
        <dbReference type="ARBA" id="ARBA00023284"/>
    </source>
</evidence>
<evidence type="ECO:0000256" key="2">
    <source>
        <dbReference type="ARBA" id="ARBA00022630"/>
    </source>
</evidence>
<dbReference type="InterPro" id="IPR023753">
    <property type="entry name" value="FAD/NAD-binding_dom"/>
</dbReference>
<evidence type="ECO:0000256" key="3">
    <source>
        <dbReference type="ARBA" id="ARBA00022827"/>
    </source>
</evidence>
<sequence>MLRQMLLSRRVTAPSFLGKKTGVRRYVNTAAGSGGRRQNQRTATSVLPTTQRKSSGSSSPALMLSTSAAGDVRDTVIIGSGPAGYTAALYTARAQMKPLMIAGFQHGGQLQLTSDVENFPGYAEAVSGPDLMEDLRKQAERFGTEMMYRDVTSVDLSRRPFRVSVRKREFFAKSIIIATGAEAIWLGAEGEEQVKGRGVSTCATCDGAFYEGKEVVVVGGGDSAMEEALFLTKFASKVTIVHRRDGFRSSRIMLERVKDNPKIHLKLHRTVKKWVSEGGDLSGAELEDPRGQDAVELLPCSGAFLAIGHKPMTKFLHSISSSSGGGPAEAKESSSSSVVELDEDGFVVHKQHTMTSVEGVFACGDVVDRRYRQAISAAGMGCQAAIDCERWLAEEEGGGA</sequence>
<dbReference type="EMBL" id="FN649744">
    <property type="protein sequence ID" value="CBN74530.1"/>
    <property type="molecule type" value="Genomic_DNA"/>
</dbReference>
<dbReference type="NCBIfam" id="TIGR01292">
    <property type="entry name" value="TRX_reduct"/>
    <property type="match status" value="1"/>
</dbReference>
<dbReference type="Pfam" id="PF07992">
    <property type="entry name" value="Pyr_redox_2"/>
    <property type="match status" value="1"/>
</dbReference>
<feature type="domain" description="FAD/NAD(P)-binding" evidence="10">
    <location>
        <begin position="74"/>
        <end position="381"/>
    </location>
</feature>
<reference evidence="11 12" key="1">
    <citation type="journal article" date="2010" name="Nature">
        <title>The Ectocarpus genome and the independent evolution of multicellularity in brown algae.</title>
        <authorList>
            <person name="Cock J.M."/>
            <person name="Sterck L."/>
            <person name="Rouze P."/>
            <person name="Scornet D."/>
            <person name="Allen A.E."/>
            <person name="Amoutzias G."/>
            <person name="Anthouard V."/>
            <person name="Artiguenave F."/>
            <person name="Aury J.M."/>
            <person name="Badger J.H."/>
            <person name="Beszteri B."/>
            <person name="Billiau K."/>
            <person name="Bonnet E."/>
            <person name="Bothwell J.H."/>
            <person name="Bowler C."/>
            <person name="Boyen C."/>
            <person name="Brownlee C."/>
            <person name="Carrano C.J."/>
            <person name="Charrier B."/>
            <person name="Cho G.Y."/>
            <person name="Coelho S.M."/>
            <person name="Collen J."/>
            <person name="Corre E."/>
            <person name="Da Silva C."/>
            <person name="Delage L."/>
            <person name="Delaroque N."/>
            <person name="Dittami S.M."/>
            <person name="Doulbeau S."/>
            <person name="Elias M."/>
            <person name="Farnham G."/>
            <person name="Gachon C.M."/>
            <person name="Gschloessl B."/>
            <person name="Heesch S."/>
            <person name="Jabbari K."/>
            <person name="Jubin C."/>
            <person name="Kawai H."/>
            <person name="Kimura K."/>
            <person name="Kloareg B."/>
            <person name="Kupper F.C."/>
            <person name="Lang D."/>
            <person name="Le Bail A."/>
            <person name="Leblanc C."/>
            <person name="Lerouge P."/>
            <person name="Lohr M."/>
            <person name="Lopez P.J."/>
            <person name="Martens C."/>
            <person name="Maumus F."/>
            <person name="Michel G."/>
            <person name="Miranda-Saavedra D."/>
            <person name="Morales J."/>
            <person name="Moreau H."/>
            <person name="Motomura T."/>
            <person name="Nagasato C."/>
            <person name="Napoli C.A."/>
            <person name="Nelson D.R."/>
            <person name="Nyvall-Collen P."/>
            <person name="Peters A.F."/>
            <person name="Pommier C."/>
            <person name="Potin P."/>
            <person name="Poulain J."/>
            <person name="Quesneville H."/>
            <person name="Read B."/>
            <person name="Rensing S.A."/>
            <person name="Ritter A."/>
            <person name="Rousvoal S."/>
            <person name="Samanta M."/>
            <person name="Samson G."/>
            <person name="Schroeder D.C."/>
            <person name="Segurens B."/>
            <person name="Strittmatter M."/>
            <person name="Tonon T."/>
            <person name="Tregear J.W."/>
            <person name="Valentin K."/>
            <person name="von Dassow P."/>
            <person name="Yamagishi T."/>
            <person name="Van de Peer Y."/>
            <person name="Wincker P."/>
        </authorList>
    </citation>
    <scope>NUCLEOTIDE SEQUENCE [LARGE SCALE GENOMIC DNA]</scope>
    <source>
        <strain evidence="12">Ec32 / CCAP1310/4</strain>
    </source>
</reference>
<dbReference type="InterPro" id="IPR050097">
    <property type="entry name" value="Ferredoxin-NADP_redctase_2"/>
</dbReference>
<dbReference type="EMBL" id="FN648487">
    <property type="protein sequence ID" value="CBN74530.1"/>
    <property type="molecule type" value="Genomic_DNA"/>
</dbReference>
<evidence type="ECO:0000256" key="8">
    <source>
        <dbReference type="RuleBase" id="RU003881"/>
    </source>
</evidence>
<evidence type="ECO:0000313" key="12">
    <source>
        <dbReference type="Proteomes" id="UP000002630"/>
    </source>
</evidence>
<evidence type="ECO:0000256" key="7">
    <source>
        <dbReference type="RuleBase" id="RU003880"/>
    </source>
</evidence>
<dbReference type="eggNOG" id="KOG0404">
    <property type="taxonomic scope" value="Eukaryota"/>
</dbReference>
<dbReference type="InParanoid" id="D8LKE0"/>
<comment type="similarity">
    <text evidence="1 7">Belongs to the class-II pyridine nucleotide-disulfide oxidoreductase family.</text>
</comment>
<dbReference type="OMA" id="CTSAMPR"/>